<keyword evidence="6" id="KW-0472">Membrane</keyword>
<evidence type="ECO:0000259" key="7">
    <source>
        <dbReference type="SMART" id="SM00387"/>
    </source>
</evidence>
<dbReference type="GO" id="GO:0046983">
    <property type="term" value="F:protein dimerization activity"/>
    <property type="evidence" value="ECO:0007669"/>
    <property type="project" value="InterPro"/>
</dbReference>
<keyword evidence="4 8" id="KW-0418">Kinase</keyword>
<accession>A0AAX3LVN7</accession>
<dbReference type="CDD" id="cd16917">
    <property type="entry name" value="HATPase_UhpB-NarQ-NarX-like"/>
    <property type="match status" value="1"/>
</dbReference>
<sequence length="397" mass="45734">MQKQHLIEIARELRKPVMIWIIIAHIGITLLEVLNHNRVLHIIISNISIFCFIFLNWHFSRFIEKRTWVYFILQSGILIIAAYFMTSGYYLVMIGLYPIMIGQMLYSPYSKVKIISFVIISYIICISYMWYIDSVYISILFICLFTLMNIMVAGIIRLTLRQFSARLRTQHFLNELEIAHYQVEELTVANERQRMARDLHDTLAQGLAGLVMQLEAVDAHLSVNNIKRAHEIVHLSMNGARHTLAEARNAIDDLRVHTGLQIDFTESVETEIQHFIESTGIPIEYKIVAPIEVSQLIHEHSIQIIRECLTNIIKHAQATQVELTIGSNPYDLIIDICDNGKGFDTRQIGKLSGHYGLIGMQERTRIIHGTLTITNRIPQGTSIHLKIPWRAGEYNET</sequence>
<dbReference type="GO" id="GO:0016020">
    <property type="term" value="C:membrane"/>
    <property type="evidence" value="ECO:0007669"/>
    <property type="project" value="InterPro"/>
</dbReference>
<evidence type="ECO:0000313" key="8">
    <source>
        <dbReference type="EMBL" id="WCT53960.1"/>
    </source>
</evidence>
<name>A0AAX3LVN7_9BACL</name>
<dbReference type="KEGG" id="pka:PQ456_12140"/>
<dbReference type="PANTHER" id="PTHR24421">
    <property type="entry name" value="NITRATE/NITRITE SENSOR PROTEIN NARX-RELATED"/>
    <property type="match status" value="1"/>
</dbReference>
<dbReference type="GO" id="GO:0000155">
    <property type="term" value="F:phosphorelay sensor kinase activity"/>
    <property type="evidence" value="ECO:0007669"/>
    <property type="project" value="InterPro"/>
</dbReference>
<feature type="transmembrane region" description="Helical" evidence="6">
    <location>
        <begin position="67"/>
        <end position="84"/>
    </location>
</feature>
<gene>
    <name evidence="8" type="ORF">PQ456_12140</name>
</gene>
<dbReference type="Pfam" id="PF02518">
    <property type="entry name" value="HATPase_c"/>
    <property type="match status" value="1"/>
</dbReference>
<feature type="transmembrane region" description="Helical" evidence="6">
    <location>
        <begin position="40"/>
        <end position="60"/>
    </location>
</feature>
<keyword evidence="9" id="KW-1185">Reference proteome</keyword>
<evidence type="ECO:0000256" key="4">
    <source>
        <dbReference type="ARBA" id="ARBA00022777"/>
    </source>
</evidence>
<dbReference type="EC" id="2.7.13.3" evidence="2"/>
<reference evidence="8 9" key="1">
    <citation type="submission" date="2023-02" db="EMBL/GenBank/DDBJ databases">
        <title>Genome sequence of Paenibacillus kyungheensis KACC 18744.</title>
        <authorList>
            <person name="Kim S."/>
            <person name="Heo J."/>
            <person name="Kwon S.-W."/>
        </authorList>
    </citation>
    <scope>NUCLEOTIDE SEQUENCE [LARGE SCALE GENOMIC DNA]</scope>
    <source>
        <strain evidence="8 9">KACC 18744</strain>
    </source>
</reference>
<dbReference type="RefSeq" id="WP_273612516.1">
    <property type="nucleotide sequence ID" value="NZ_CP117416.1"/>
</dbReference>
<dbReference type="AlphaFoldDB" id="A0AAX3LVN7"/>
<dbReference type="InterPro" id="IPR036890">
    <property type="entry name" value="HATPase_C_sf"/>
</dbReference>
<evidence type="ECO:0000256" key="3">
    <source>
        <dbReference type="ARBA" id="ARBA00022679"/>
    </source>
</evidence>
<evidence type="ECO:0000256" key="1">
    <source>
        <dbReference type="ARBA" id="ARBA00000085"/>
    </source>
</evidence>
<protein>
    <recommendedName>
        <fullName evidence="2">histidine kinase</fullName>
        <ecNumber evidence="2">2.7.13.3</ecNumber>
    </recommendedName>
</protein>
<dbReference type="Pfam" id="PF07730">
    <property type="entry name" value="HisKA_3"/>
    <property type="match status" value="1"/>
</dbReference>
<evidence type="ECO:0000256" key="6">
    <source>
        <dbReference type="SAM" id="Phobius"/>
    </source>
</evidence>
<keyword evidence="3" id="KW-0808">Transferase</keyword>
<feature type="transmembrane region" description="Helical" evidence="6">
    <location>
        <begin position="137"/>
        <end position="160"/>
    </location>
</feature>
<evidence type="ECO:0000256" key="5">
    <source>
        <dbReference type="ARBA" id="ARBA00023012"/>
    </source>
</evidence>
<keyword evidence="5" id="KW-0902">Two-component regulatory system</keyword>
<dbReference type="Gene3D" id="1.20.5.1930">
    <property type="match status" value="1"/>
</dbReference>
<dbReference type="Gene3D" id="3.30.565.10">
    <property type="entry name" value="Histidine kinase-like ATPase, C-terminal domain"/>
    <property type="match status" value="1"/>
</dbReference>
<keyword evidence="6" id="KW-1133">Transmembrane helix</keyword>
<keyword evidence="6" id="KW-0812">Transmembrane</keyword>
<dbReference type="Proteomes" id="UP001220509">
    <property type="component" value="Chromosome"/>
</dbReference>
<proteinExistence type="predicted"/>
<feature type="transmembrane region" description="Helical" evidence="6">
    <location>
        <begin position="114"/>
        <end position="131"/>
    </location>
</feature>
<comment type="catalytic activity">
    <reaction evidence="1">
        <text>ATP + protein L-histidine = ADP + protein N-phospho-L-histidine.</text>
        <dbReference type="EC" id="2.7.13.3"/>
    </reaction>
</comment>
<feature type="transmembrane region" description="Helical" evidence="6">
    <location>
        <begin position="17"/>
        <end position="34"/>
    </location>
</feature>
<dbReference type="SMART" id="SM00387">
    <property type="entry name" value="HATPase_c"/>
    <property type="match status" value="1"/>
</dbReference>
<dbReference type="InterPro" id="IPR003594">
    <property type="entry name" value="HATPase_dom"/>
</dbReference>
<dbReference type="InterPro" id="IPR050482">
    <property type="entry name" value="Sensor_HK_TwoCompSys"/>
</dbReference>
<dbReference type="SUPFAM" id="SSF55874">
    <property type="entry name" value="ATPase domain of HSP90 chaperone/DNA topoisomerase II/histidine kinase"/>
    <property type="match status" value="1"/>
</dbReference>
<evidence type="ECO:0000313" key="9">
    <source>
        <dbReference type="Proteomes" id="UP001220509"/>
    </source>
</evidence>
<dbReference type="PANTHER" id="PTHR24421:SF55">
    <property type="entry name" value="SENSOR HISTIDINE KINASE YDFH"/>
    <property type="match status" value="1"/>
</dbReference>
<evidence type="ECO:0000256" key="2">
    <source>
        <dbReference type="ARBA" id="ARBA00012438"/>
    </source>
</evidence>
<dbReference type="EMBL" id="CP117416">
    <property type="protein sequence ID" value="WCT53960.1"/>
    <property type="molecule type" value="Genomic_DNA"/>
</dbReference>
<organism evidence="8 9">
    <name type="scientific">Paenibacillus kyungheensis</name>
    <dbReference type="NCBI Taxonomy" id="1452732"/>
    <lineage>
        <taxon>Bacteria</taxon>
        <taxon>Bacillati</taxon>
        <taxon>Bacillota</taxon>
        <taxon>Bacilli</taxon>
        <taxon>Bacillales</taxon>
        <taxon>Paenibacillaceae</taxon>
        <taxon>Paenibacillus</taxon>
    </lineage>
</organism>
<dbReference type="InterPro" id="IPR011712">
    <property type="entry name" value="Sig_transdc_His_kin_sub3_dim/P"/>
</dbReference>
<feature type="domain" description="Histidine kinase/HSP90-like ATPase" evidence="7">
    <location>
        <begin position="297"/>
        <end position="391"/>
    </location>
</feature>